<dbReference type="EMBL" id="JBITMB010000002">
    <property type="protein sequence ID" value="MFI7440280.1"/>
    <property type="molecule type" value="Genomic_DNA"/>
</dbReference>
<sequence>MSAGRALARLGRVAESERELRRAVRAFEELDDQWWQALSLRYLGETHLDAGGAAAALEPLRQARAIYRSLGNEAGMRRTLELLRRAEA</sequence>
<name>A0ABW8A0H5_9ACTN</name>
<proteinExistence type="predicted"/>
<dbReference type="Proteomes" id="UP001612928">
    <property type="component" value="Unassembled WGS sequence"/>
</dbReference>
<gene>
    <name evidence="1" type="ORF">ACIBP5_09985</name>
</gene>
<reference evidence="1 2" key="1">
    <citation type="submission" date="2024-10" db="EMBL/GenBank/DDBJ databases">
        <title>The Natural Products Discovery Center: Release of the First 8490 Sequenced Strains for Exploring Actinobacteria Biosynthetic Diversity.</title>
        <authorList>
            <person name="Kalkreuter E."/>
            <person name="Kautsar S.A."/>
            <person name="Yang D."/>
            <person name="Bader C.D."/>
            <person name="Teijaro C.N."/>
            <person name="Fluegel L."/>
            <person name="Davis C.M."/>
            <person name="Simpson J.R."/>
            <person name="Lauterbach L."/>
            <person name="Steele A.D."/>
            <person name="Gui C."/>
            <person name="Meng S."/>
            <person name="Li G."/>
            <person name="Viehrig K."/>
            <person name="Ye F."/>
            <person name="Su P."/>
            <person name="Kiefer A.F."/>
            <person name="Nichols A."/>
            <person name="Cepeda A.J."/>
            <person name="Yan W."/>
            <person name="Fan B."/>
            <person name="Jiang Y."/>
            <person name="Adhikari A."/>
            <person name="Zheng C.-J."/>
            <person name="Schuster L."/>
            <person name="Cowan T.M."/>
            <person name="Smanski M.J."/>
            <person name="Chevrette M.G."/>
            <person name="De Carvalho L.P.S."/>
            <person name="Shen B."/>
        </authorList>
    </citation>
    <scope>NUCLEOTIDE SEQUENCE [LARGE SCALE GENOMIC DNA]</scope>
    <source>
        <strain evidence="1 2">NPDC049503</strain>
    </source>
</reference>
<dbReference type="Gene3D" id="1.25.40.10">
    <property type="entry name" value="Tetratricopeptide repeat domain"/>
    <property type="match status" value="1"/>
</dbReference>
<dbReference type="InterPro" id="IPR011990">
    <property type="entry name" value="TPR-like_helical_dom_sf"/>
</dbReference>
<keyword evidence="2" id="KW-1185">Reference proteome</keyword>
<dbReference type="RefSeq" id="WP_397020309.1">
    <property type="nucleotide sequence ID" value="NZ_JBITMB010000002.1"/>
</dbReference>
<accession>A0ABW8A0H5</accession>
<dbReference type="SUPFAM" id="SSF48452">
    <property type="entry name" value="TPR-like"/>
    <property type="match status" value="1"/>
</dbReference>
<comment type="caution">
    <text evidence="1">The sequence shown here is derived from an EMBL/GenBank/DDBJ whole genome shotgun (WGS) entry which is preliminary data.</text>
</comment>
<protein>
    <submittedName>
        <fullName evidence="1">Tetratricopeptide repeat protein</fullName>
    </submittedName>
</protein>
<evidence type="ECO:0000313" key="2">
    <source>
        <dbReference type="Proteomes" id="UP001612928"/>
    </source>
</evidence>
<organism evidence="1 2">
    <name type="scientific">Nonomuraea indica</name>
    <dbReference type="NCBI Taxonomy" id="1581193"/>
    <lineage>
        <taxon>Bacteria</taxon>
        <taxon>Bacillati</taxon>
        <taxon>Actinomycetota</taxon>
        <taxon>Actinomycetes</taxon>
        <taxon>Streptosporangiales</taxon>
        <taxon>Streptosporangiaceae</taxon>
        <taxon>Nonomuraea</taxon>
    </lineage>
</organism>
<dbReference type="Pfam" id="PF13424">
    <property type="entry name" value="TPR_12"/>
    <property type="match status" value="1"/>
</dbReference>
<evidence type="ECO:0000313" key="1">
    <source>
        <dbReference type="EMBL" id="MFI7440280.1"/>
    </source>
</evidence>